<accession>A0ABW8TFL6</accession>
<gene>
    <name evidence="6" type="ORF">ACJDT4_12875</name>
</gene>
<reference evidence="6 7" key="1">
    <citation type="submission" date="2024-11" db="EMBL/GenBank/DDBJ databases">
        <authorList>
            <person name="Heng Y.C."/>
            <person name="Lim A.C.H."/>
            <person name="Lee J.K.Y."/>
            <person name="Kittelmann S."/>
        </authorList>
    </citation>
    <scope>NUCLEOTIDE SEQUENCE [LARGE SCALE GENOMIC DNA]</scope>
    <source>
        <strain evidence="6 7">WILCCON 0114</strain>
    </source>
</reference>
<evidence type="ECO:0000313" key="7">
    <source>
        <dbReference type="Proteomes" id="UP001623592"/>
    </source>
</evidence>
<keyword evidence="3" id="KW-0464">Manganese</keyword>
<dbReference type="InterPro" id="IPR017850">
    <property type="entry name" value="Alkaline_phosphatase_core_sf"/>
</dbReference>
<dbReference type="SUPFAM" id="SSF53649">
    <property type="entry name" value="Alkaline phosphatase-like"/>
    <property type="match status" value="1"/>
</dbReference>
<dbReference type="PIRSF" id="PIRSF001491">
    <property type="entry name" value="Ppentomutase"/>
    <property type="match status" value="1"/>
</dbReference>
<evidence type="ECO:0000313" key="6">
    <source>
        <dbReference type="EMBL" id="MFL0251313.1"/>
    </source>
</evidence>
<keyword evidence="7" id="KW-1185">Reference proteome</keyword>
<dbReference type="Proteomes" id="UP001623592">
    <property type="component" value="Unassembled WGS sequence"/>
</dbReference>
<keyword evidence="4 6" id="KW-0413">Isomerase</keyword>
<dbReference type="Gene3D" id="3.40.720.10">
    <property type="entry name" value="Alkaline Phosphatase, subunit A"/>
    <property type="match status" value="1"/>
</dbReference>
<dbReference type="EC" id="5.4.2.7" evidence="6"/>
<protein>
    <submittedName>
        <fullName evidence="6">Phosphopentomutase</fullName>
        <ecNumber evidence="6">5.4.2.7</ecNumber>
    </submittedName>
</protein>
<proteinExistence type="inferred from homology"/>
<comment type="similarity">
    <text evidence="1">Belongs to the phosphopentomutase family.</text>
</comment>
<dbReference type="PANTHER" id="PTHR21110">
    <property type="entry name" value="PHOSPHOPENTOMUTASE"/>
    <property type="match status" value="1"/>
</dbReference>
<comment type="caution">
    <text evidence="6">The sequence shown here is derived from an EMBL/GenBank/DDBJ whole genome shotgun (WGS) entry which is preliminary data.</text>
</comment>
<dbReference type="Pfam" id="PF01676">
    <property type="entry name" value="Metalloenzyme"/>
    <property type="match status" value="1"/>
</dbReference>
<sequence length="401" mass="44344">MKRFIVIVLDSFGIGYMEDAALVRKQDVGANTLKHILREVPNLKLKNLEKMGIMNALGKDYKEMKKSKAATFGKSALMHDGADTFLGHQEIMGTRPQKPLMEPFSKSIEKVKSALEKEGYNVEYKIKDNLKLLFVNGCVTVGDNIEADLGQVYNITAALDNIDYSEVLKIGKIVRKSVKVSRVITFGGRRTSPSNILAAMEAKEGKYLGINAPESGVYNCDYHCVHLGYGIDENVQVPTILGKAGIQVSLFGKVADIVSNEYGKSVGCVDTEEVMKLTLEELNKMEEGFICTNVQETDLAGHAQDAEKYAEKLKIADKYIGLIIDKMTKEDRLIVMADHGNDPTIGHSHHTREYVPLLIYGENLKVGFIGSRKTLSDVGATVSDFFHVKSPENGQSFLELI</sequence>
<dbReference type="InterPro" id="IPR024052">
    <property type="entry name" value="Phosphopentomutase_DeoB_cap_sf"/>
</dbReference>
<name>A0ABW8TFL6_9CLOT</name>
<dbReference type="GO" id="GO:0008973">
    <property type="term" value="F:phosphopentomutase activity"/>
    <property type="evidence" value="ECO:0007669"/>
    <property type="project" value="UniProtKB-EC"/>
</dbReference>
<feature type="domain" description="Metalloenzyme" evidence="5">
    <location>
        <begin position="2"/>
        <end position="389"/>
    </location>
</feature>
<dbReference type="InterPro" id="IPR006124">
    <property type="entry name" value="Metalloenzyme"/>
</dbReference>
<dbReference type="CDD" id="cd16009">
    <property type="entry name" value="PPM"/>
    <property type="match status" value="1"/>
</dbReference>
<dbReference type="NCBIfam" id="NF009049">
    <property type="entry name" value="PRK12383.1"/>
    <property type="match status" value="1"/>
</dbReference>
<evidence type="ECO:0000256" key="4">
    <source>
        <dbReference type="ARBA" id="ARBA00023235"/>
    </source>
</evidence>
<evidence type="ECO:0000259" key="5">
    <source>
        <dbReference type="Pfam" id="PF01676"/>
    </source>
</evidence>
<dbReference type="InterPro" id="IPR010045">
    <property type="entry name" value="DeoB"/>
</dbReference>
<dbReference type="EMBL" id="JBJIAA010000010">
    <property type="protein sequence ID" value="MFL0251313.1"/>
    <property type="molecule type" value="Genomic_DNA"/>
</dbReference>
<evidence type="ECO:0000256" key="1">
    <source>
        <dbReference type="ARBA" id="ARBA00010373"/>
    </source>
</evidence>
<evidence type="ECO:0000256" key="2">
    <source>
        <dbReference type="ARBA" id="ARBA00022723"/>
    </source>
</evidence>
<dbReference type="Gene3D" id="3.30.70.1250">
    <property type="entry name" value="Phosphopentomutase"/>
    <property type="match status" value="1"/>
</dbReference>
<dbReference type="PANTHER" id="PTHR21110:SF0">
    <property type="entry name" value="PHOSPHOPENTOMUTASE"/>
    <property type="match status" value="1"/>
</dbReference>
<evidence type="ECO:0000256" key="3">
    <source>
        <dbReference type="ARBA" id="ARBA00023211"/>
    </source>
</evidence>
<keyword evidence="2" id="KW-0479">Metal-binding</keyword>
<organism evidence="6 7">
    <name type="scientific">Clostridium neuense</name>
    <dbReference type="NCBI Taxonomy" id="1728934"/>
    <lineage>
        <taxon>Bacteria</taxon>
        <taxon>Bacillati</taxon>
        <taxon>Bacillota</taxon>
        <taxon>Clostridia</taxon>
        <taxon>Eubacteriales</taxon>
        <taxon>Clostridiaceae</taxon>
        <taxon>Clostridium</taxon>
    </lineage>
</organism>
<dbReference type="RefSeq" id="WP_406787973.1">
    <property type="nucleotide sequence ID" value="NZ_JBJIAA010000010.1"/>
</dbReference>